<gene>
    <name evidence="2" type="ORF">F9B85_10545</name>
</gene>
<accession>A0A6I0ER83</accession>
<dbReference type="CDD" id="cd00146">
    <property type="entry name" value="PKD"/>
    <property type="match status" value="1"/>
</dbReference>
<dbReference type="EMBL" id="WBXO01000008">
    <property type="protein sequence ID" value="KAB2951986.1"/>
    <property type="molecule type" value="Genomic_DNA"/>
</dbReference>
<dbReference type="InterPro" id="IPR035986">
    <property type="entry name" value="PKD_dom_sf"/>
</dbReference>
<dbReference type="Proteomes" id="UP000468766">
    <property type="component" value="Unassembled WGS sequence"/>
</dbReference>
<feature type="domain" description="PKD" evidence="1">
    <location>
        <begin position="487"/>
        <end position="558"/>
    </location>
</feature>
<proteinExistence type="predicted"/>
<dbReference type="InterPro" id="IPR013783">
    <property type="entry name" value="Ig-like_fold"/>
</dbReference>
<reference evidence="2 3" key="1">
    <citation type="submission" date="2019-10" db="EMBL/GenBank/DDBJ databases">
        <title>Whole-genome sequence of the extremophile Heliorestis acidaminivorans DSM 24790.</title>
        <authorList>
            <person name="Kyndt J.A."/>
            <person name="Meyer T.E."/>
        </authorList>
    </citation>
    <scope>NUCLEOTIDE SEQUENCE [LARGE SCALE GENOMIC DNA]</scope>
    <source>
        <strain evidence="2 3">DSM 24790</strain>
    </source>
</reference>
<dbReference type="SUPFAM" id="SSF49299">
    <property type="entry name" value="PKD domain"/>
    <property type="match status" value="2"/>
</dbReference>
<dbReference type="InterPro" id="IPR022409">
    <property type="entry name" value="PKD/Chitinase_dom"/>
</dbReference>
<evidence type="ECO:0000259" key="1">
    <source>
        <dbReference type="PROSITE" id="PS50093"/>
    </source>
</evidence>
<evidence type="ECO:0000313" key="3">
    <source>
        <dbReference type="Proteomes" id="UP000468766"/>
    </source>
</evidence>
<dbReference type="InterPro" id="IPR000601">
    <property type="entry name" value="PKD_dom"/>
</dbReference>
<organism evidence="2 3">
    <name type="scientific">Heliorestis acidaminivorans</name>
    <dbReference type="NCBI Taxonomy" id="553427"/>
    <lineage>
        <taxon>Bacteria</taxon>
        <taxon>Bacillati</taxon>
        <taxon>Bacillota</taxon>
        <taxon>Clostridia</taxon>
        <taxon>Eubacteriales</taxon>
        <taxon>Heliobacteriaceae</taxon>
        <taxon>Heliorestis</taxon>
    </lineage>
</organism>
<name>A0A6I0ER83_9FIRM</name>
<evidence type="ECO:0000313" key="2">
    <source>
        <dbReference type="EMBL" id="KAB2951986.1"/>
    </source>
</evidence>
<dbReference type="SMART" id="SM00089">
    <property type="entry name" value="PKD"/>
    <property type="match status" value="2"/>
</dbReference>
<comment type="caution">
    <text evidence="2">The sequence shown here is derived from an EMBL/GenBank/DDBJ whole genome shotgun (WGS) entry which is preliminary data.</text>
</comment>
<protein>
    <recommendedName>
        <fullName evidence="1">PKD domain-containing protein</fullName>
    </recommendedName>
</protein>
<dbReference type="PROSITE" id="PS50093">
    <property type="entry name" value="PKD"/>
    <property type="match status" value="1"/>
</dbReference>
<dbReference type="OrthoDB" id="174569at2"/>
<dbReference type="RefSeq" id="WP_151620703.1">
    <property type="nucleotide sequence ID" value="NZ_WBXO01000008.1"/>
</dbReference>
<sequence length="1940" mass="219973">MSPSKKSIITFISRLLILFLLIGMLPLQIVEAAGGYDPQLQGFPESWTFSWPEKQNGGFYLSNKKGKIITVPPNRFPHDFEVHHTLIEIPANRQYESGGVRRVDINGLQYPGYNNDKAYVLNLNEVGKIADAGYAIIPLVDVKVWSKRLGGNPEYVYSRITSNEAYVMSINGVKCVNFSLVYALSGAKAGKPWDWVQFRVLDHLTTPLPTGNLTFVQGGPQVKVGEAVQLRFDVNATNGGVNVGYLEVKASSSPNTKAMVTDKKDGPFTTSKSGLTSVFKWNQPGHYEVRLHVTDGVRRNNKGIDSTEWWHGDQGWKDSFDYIVKVAQIVVVDPSQPPTTDDIKKPTITPDPPKLVCNPIATFLPTQSQVDLGGFENFTNTTQEDNIMIVKSKWRVLDPTGKEVYNSDHTGKADFYFDGFKISGIYQVNLSVMADCGAWSTERKGTVTVRPPPNYPPTALLEYKTGNGDLPKEGQWLAIVDKSFHQGEDFGEKITRWKWNIESGEPGNFESENDFKSGGDKVVRWMTPGTYNVMLTVEDQDGETSTTTLQVPVATAEPIANIKTSRDFLIVNRPIDITDEGSRAFGNRYINDSLNKWELIRPNGTVAWTGIQKEPPTNGEPINPYFYEEGIWKIRLQVTDNEGLVSRWAEKNIQVKSEAMPVADFFVDNHALRASVEDYTVKVIDGSYVKGTDLASGDDIVKRVWTLFYDSNGDGMYDQTILANEKTDYAQLITKNDNDTAPSIRFKHVGKYKLHLKVYKGYEYNGVLYSETFTHIGRDGVKRTVTVPVANTDEKNIDKSVIDVDNLPPYVSFELEKKPEKIEMVFLQAGLNQNQKETLAQANTDLRLALSKLGMNKYSSESKEMGISGEFYGQWPWGNISIEYIAFNDKVDGLVLLVGRDAVASAARIAILLPNGTWKTSSIPLENGEEYERLNFAGMFSNGNMVIGIARYAHDHYWGNHRHGYQRLIFLNSNGTVLKNLSHAGSWASFLGRSNKFHQLVSIDQEITLLEIRSDSVYRKSFDSAGNIIVNTTLYNTWHGVGLYPIEEKYGSHYVYNTYSYQMDKAAFHENARLTHYAEFSDGSFLGIDTYLFYTNSVKLKYFKSTSTSPWANKEWYHNERIIEYHSSDADTALPPNFFNWRTLTIRNDSNILYTPYNWPTGTYYKVAADLKTRKVEKTIESWPFEGKTIKNVTQGRKRVAMNGEQGEYWTFVEDLNTRSLLDELQKLSFSQEANKYVVLSTDKQIREEDNVTFQNIRLFLETNKIQLFLIGSPEVVPKWLYLPSGGFQVNSNNDMRIPMGEISEHILSFFEQKNTRFDTVLVYQPLHFKVNENDPEHDPLDPSSGREWLFEHLPNKIDLELYPSYSKGIVENHLGIDSSLHNKTLVMPPRWFTKPGWYNIKYRVKDLPGLQNTPPTQSNLIDHYSKWSNETGGTVLVLRPPVADFEVRSIDGTAISHGKPITIIDKSESIDIRSRPNKGIVQYEWRIQFNKLPNGNKISNWHTHPSLQQVLQESEEGALWLTSIPPSLPYPGEWTFRLRVMNEFGYWSTWTMNKVIVKNDPPVARFTTSHYPAIVGQAVQFIDQSIDPNGDKVTRWHWEIPSNGSGNITHTTQNPIFSFTTAGVYEIKLCVIDVYGDPNIVDHWGCTTMTLPVTPPIEKPKARFNVQSIIGSNVVMVTQPYWTVDQSEAFQPLGSPISNKVERWYWELLSPSGQLIDNWLIIRSDLSSPAASSGQFPIGPNPIWPKINMPSEKPYKLRLRVEDSWDLSSEWFEQSLMVIAPLDFAKEPVVSPQPALAGERIKVSLQSEGYATHAWVLVPYNMVVEEGKMLPPSKGKEQTPAPTETINSIGYVPIPLTKATTLPHEYPSVNNIPFMRKWDGEFIVNVWTKDGKYPIYYRIARQEPPGFAPETKMTPARDFEIKYSVYDLVKPRRVVNPKE</sequence>
<keyword evidence="3" id="KW-1185">Reference proteome</keyword>
<dbReference type="Gene3D" id="2.60.40.10">
    <property type="entry name" value="Immunoglobulins"/>
    <property type="match status" value="2"/>
</dbReference>